<dbReference type="EMBL" id="JACHGJ010000002">
    <property type="protein sequence ID" value="MBB6479363.1"/>
    <property type="molecule type" value="Genomic_DNA"/>
</dbReference>
<dbReference type="InterPro" id="IPR019734">
    <property type="entry name" value="TPR_rpt"/>
</dbReference>
<name>A0A841R698_9SPIO</name>
<feature type="signal peptide" evidence="2">
    <location>
        <begin position="1"/>
        <end position="22"/>
    </location>
</feature>
<reference evidence="3 4" key="1">
    <citation type="submission" date="2020-08" db="EMBL/GenBank/DDBJ databases">
        <title>Genomic Encyclopedia of Type Strains, Phase IV (KMG-IV): sequencing the most valuable type-strain genomes for metagenomic binning, comparative biology and taxonomic classification.</title>
        <authorList>
            <person name="Goeker M."/>
        </authorList>
    </citation>
    <scope>NUCLEOTIDE SEQUENCE [LARGE SCALE GENOMIC DNA]</scope>
    <source>
        <strain evidence="3 4">DSM 2461</strain>
    </source>
</reference>
<evidence type="ECO:0000313" key="4">
    <source>
        <dbReference type="Proteomes" id="UP000587760"/>
    </source>
</evidence>
<evidence type="ECO:0000256" key="1">
    <source>
        <dbReference type="PROSITE-ProRule" id="PRU00339"/>
    </source>
</evidence>
<dbReference type="Gene3D" id="1.25.40.10">
    <property type="entry name" value="Tetratricopeptide repeat domain"/>
    <property type="match status" value="1"/>
</dbReference>
<keyword evidence="4" id="KW-1185">Reference proteome</keyword>
<feature type="chain" id="PRO_5032528671" evidence="2">
    <location>
        <begin position="23"/>
        <end position="247"/>
    </location>
</feature>
<evidence type="ECO:0000313" key="3">
    <source>
        <dbReference type="EMBL" id="MBB6479363.1"/>
    </source>
</evidence>
<comment type="caution">
    <text evidence="3">The sequence shown here is derived from an EMBL/GenBank/DDBJ whole genome shotgun (WGS) entry which is preliminary data.</text>
</comment>
<dbReference type="AlphaFoldDB" id="A0A841R698"/>
<keyword evidence="1" id="KW-0802">TPR repeat</keyword>
<dbReference type="Proteomes" id="UP000587760">
    <property type="component" value="Unassembled WGS sequence"/>
</dbReference>
<keyword evidence="2" id="KW-0732">Signal</keyword>
<organism evidence="3 4">
    <name type="scientific">Spirochaeta isovalerica</name>
    <dbReference type="NCBI Taxonomy" id="150"/>
    <lineage>
        <taxon>Bacteria</taxon>
        <taxon>Pseudomonadati</taxon>
        <taxon>Spirochaetota</taxon>
        <taxon>Spirochaetia</taxon>
        <taxon>Spirochaetales</taxon>
        <taxon>Spirochaetaceae</taxon>
        <taxon>Spirochaeta</taxon>
    </lineage>
</organism>
<sequence>MNRTKRFFILMMLLTISLSLFAFTAEEARREYDKVMLAWIDGSRNDFQILSDLGNLESDIAAITDSAERQYWTARVNLAIGQIRFYREEEKLSLDALEKSREEARLAAEGGAGADAWRIQADAGSFIMIQKGVGYIIANSGKVQDQAEKALEMDNSNVRASLIVAQGLINAPAIFGGNKRKGFAEMEALTRKPGLDPEDRFFILMGMGEIYENEKEEDKALAFYRKILDDYPENRLVAKKLTGLANR</sequence>
<accession>A0A841R698</accession>
<evidence type="ECO:0000256" key="2">
    <source>
        <dbReference type="SAM" id="SignalP"/>
    </source>
</evidence>
<protein>
    <submittedName>
        <fullName evidence="3">Tetratricopeptide (TPR) repeat protein</fullName>
    </submittedName>
</protein>
<dbReference type="InterPro" id="IPR011990">
    <property type="entry name" value="TPR-like_helical_dom_sf"/>
</dbReference>
<feature type="repeat" description="TPR" evidence="1">
    <location>
        <begin position="201"/>
        <end position="234"/>
    </location>
</feature>
<dbReference type="PROSITE" id="PS50005">
    <property type="entry name" value="TPR"/>
    <property type="match status" value="1"/>
</dbReference>
<dbReference type="RefSeq" id="WP_184744543.1">
    <property type="nucleotide sequence ID" value="NZ_JACHGJ010000002.1"/>
</dbReference>
<gene>
    <name evidence="3" type="ORF">HNR50_001021</name>
</gene>
<proteinExistence type="predicted"/>